<feature type="region of interest" description="Disordered" evidence="1">
    <location>
        <begin position="1"/>
        <end position="79"/>
    </location>
</feature>
<dbReference type="AlphaFoldDB" id="A0AA38VJU2"/>
<feature type="region of interest" description="Disordered" evidence="1">
    <location>
        <begin position="175"/>
        <end position="201"/>
    </location>
</feature>
<dbReference type="EMBL" id="JANBVO010000002">
    <property type="protein sequence ID" value="KAJ9156086.1"/>
    <property type="molecule type" value="Genomic_DNA"/>
</dbReference>
<keyword evidence="3" id="KW-1185">Reference proteome</keyword>
<organism evidence="2 3">
    <name type="scientific">Pleurostoma richardsiae</name>
    <dbReference type="NCBI Taxonomy" id="41990"/>
    <lineage>
        <taxon>Eukaryota</taxon>
        <taxon>Fungi</taxon>
        <taxon>Dikarya</taxon>
        <taxon>Ascomycota</taxon>
        <taxon>Pezizomycotina</taxon>
        <taxon>Sordariomycetes</taxon>
        <taxon>Sordariomycetidae</taxon>
        <taxon>Calosphaeriales</taxon>
        <taxon>Pleurostomataceae</taxon>
        <taxon>Pleurostoma</taxon>
    </lineage>
</organism>
<proteinExistence type="predicted"/>
<feature type="compositionally biased region" description="Polar residues" evidence="1">
    <location>
        <begin position="176"/>
        <end position="189"/>
    </location>
</feature>
<sequence length="225" mass="25462">MPLPTFQGSSPYRPAAPSPLSSSSPIRASSPPLALRDPNTLPRRDIQSSPIQPAPKFKFASRPARPNPVLKKREEANGDRRRLFLQNVRRRAEDQRWERRGGENELLKLEWFSMDREFRQAKNSDIQGIVSDAEIEDAARIRAEKANAMPYEDPDEMMADVLAQEEQAELDALISSMDQPPSAESTQRPDSPHWSDDEDYDSLFRDFVSQEGCESIVSSGQMDMS</sequence>
<dbReference type="Proteomes" id="UP001174694">
    <property type="component" value="Unassembled WGS sequence"/>
</dbReference>
<gene>
    <name evidence="2" type="ORF">NKR23_g861</name>
</gene>
<protein>
    <submittedName>
        <fullName evidence="2">Uncharacterized protein</fullName>
    </submittedName>
</protein>
<evidence type="ECO:0000313" key="3">
    <source>
        <dbReference type="Proteomes" id="UP001174694"/>
    </source>
</evidence>
<accession>A0AA38VJU2</accession>
<reference evidence="2" key="1">
    <citation type="submission" date="2022-07" db="EMBL/GenBank/DDBJ databases">
        <title>Fungi with potential for degradation of polypropylene.</title>
        <authorList>
            <person name="Gostincar C."/>
        </authorList>
    </citation>
    <scope>NUCLEOTIDE SEQUENCE</scope>
    <source>
        <strain evidence="2">EXF-13308</strain>
    </source>
</reference>
<feature type="compositionally biased region" description="Low complexity" evidence="1">
    <location>
        <begin position="9"/>
        <end position="35"/>
    </location>
</feature>
<comment type="caution">
    <text evidence="2">The sequence shown here is derived from an EMBL/GenBank/DDBJ whole genome shotgun (WGS) entry which is preliminary data.</text>
</comment>
<evidence type="ECO:0000313" key="2">
    <source>
        <dbReference type="EMBL" id="KAJ9156086.1"/>
    </source>
</evidence>
<evidence type="ECO:0000256" key="1">
    <source>
        <dbReference type="SAM" id="MobiDB-lite"/>
    </source>
</evidence>
<name>A0AA38VJU2_9PEZI</name>